<dbReference type="InterPro" id="IPR009971">
    <property type="entry name" value="DUF1496"/>
</dbReference>
<dbReference type="Pfam" id="PF07383">
    <property type="entry name" value="DUF1496"/>
    <property type="match status" value="1"/>
</dbReference>
<evidence type="ECO:0000313" key="2">
    <source>
        <dbReference type="Proteomes" id="UP001210678"/>
    </source>
</evidence>
<keyword evidence="2" id="KW-1185">Reference proteome</keyword>
<accession>A0ABT4YVB5</accession>
<dbReference type="RefSeq" id="WP_272139327.1">
    <property type="nucleotide sequence ID" value="NZ_JAQLOI010000003.1"/>
</dbReference>
<evidence type="ECO:0000313" key="1">
    <source>
        <dbReference type="EMBL" id="MDB1125528.1"/>
    </source>
</evidence>
<name>A0ABT4YVB5_9VIBR</name>
<dbReference type="EMBL" id="JAQLOI010000003">
    <property type="protein sequence ID" value="MDB1125528.1"/>
    <property type="molecule type" value="Genomic_DNA"/>
</dbReference>
<dbReference type="Proteomes" id="UP001210678">
    <property type="component" value="Unassembled WGS sequence"/>
</dbReference>
<sequence length="96" mass="10979">MKKYWLLLCLIPTLGHTNTVSTPGKAIILGNSNNAMLKRVCYYQDKAYSLGAVLQIGEHYMVCSEENARESNGPLKWYPLGQERIEESNKPRYKQN</sequence>
<proteinExistence type="predicted"/>
<comment type="caution">
    <text evidence="1">The sequence shown here is derived from an EMBL/GenBank/DDBJ whole genome shotgun (WGS) entry which is preliminary data.</text>
</comment>
<protein>
    <submittedName>
        <fullName evidence="1">DUF1496 domain-containing protein</fullName>
    </submittedName>
</protein>
<organism evidence="1 2">
    <name type="scientific">Vibrio algarum</name>
    <dbReference type="NCBI Taxonomy" id="3020714"/>
    <lineage>
        <taxon>Bacteria</taxon>
        <taxon>Pseudomonadati</taxon>
        <taxon>Pseudomonadota</taxon>
        <taxon>Gammaproteobacteria</taxon>
        <taxon>Vibrionales</taxon>
        <taxon>Vibrionaceae</taxon>
        <taxon>Vibrio</taxon>
    </lineage>
</organism>
<reference evidence="1 2" key="1">
    <citation type="submission" date="2023-01" db="EMBL/GenBank/DDBJ databases">
        <title>Vibrio sp. KJ40-1 sp.nov, isolated from marine algae.</title>
        <authorList>
            <person name="Butt M."/>
            <person name="Kim J.M.J."/>
            <person name="Jeon C.O.C."/>
        </authorList>
    </citation>
    <scope>NUCLEOTIDE SEQUENCE [LARGE SCALE GENOMIC DNA]</scope>
    <source>
        <strain evidence="1 2">KJ40-1</strain>
    </source>
</reference>
<gene>
    <name evidence="1" type="ORF">PGX00_18435</name>
</gene>